<name>A0A327VKG8_9BACT</name>
<evidence type="ECO:0000313" key="2">
    <source>
        <dbReference type="EMBL" id="RAJ74992.1"/>
    </source>
</evidence>
<dbReference type="Gene3D" id="2.60.120.460">
    <property type="entry name" value="YjbQ-like"/>
    <property type="match status" value="1"/>
</dbReference>
<dbReference type="PANTHER" id="PTHR30615:SF8">
    <property type="entry name" value="UPF0047 PROTEIN C4A8.02C"/>
    <property type="match status" value="1"/>
</dbReference>
<dbReference type="EMBL" id="QLMA01000010">
    <property type="protein sequence ID" value="RAJ74992.1"/>
    <property type="molecule type" value="Genomic_DNA"/>
</dbReference>
<dbReference type="NCBIfam" id="TIGR00149">
    <property type="entry name" value="TIGR00149_YjbQ"/>
    <property type="match status" value="1"/>
</dbReference>
<protein>
    <submittedName>
        <fullName evidence="2">Secondary thiamine-phosphate synthase enzyme</fullName>
    </submittedName>
</protein>
<organism evidence="2 3">
    <name type="scientific">Chitinophaga dinghuensis</name>
    <dbReference type="NCBI Taxonomy" id="1539050"/>
    <lineage>
        <taxon>Bacteria</taxon>
        <taxon>Pseudomonadati</taxon>
        <taxon>Bacteroidota</taxon>
        <taxon>Chitinophagia</taxon>
        <taxon>Chitinophagales</taxon>
        <taxon>Chitinophagaceae</taxon>
        <taxon>Chitinophaga</taxon>
    </lineage>
</organism>
<comment type="similarity">
    <text evidence="1">Belongs to the UPF0047 family.</text>
</comment>
<proteinExistence type="inferred from homology"/>
<comment type="caution">
    <text evidence="2">The sequence shown here is derived from an EMBL/GenBank/DDBJ whole genome shotgun (WGS) entry which is preliminary data.</text>
</comment>
<dbReference type="SUPFAM" id="SSF111038">
    <property type="entry name" value="YjbQ-like"/>
    <property type="match status" value="1"/>
</dbReference>
<keyword evidence="3" id="KW-1185">Reference proteome</keyword>
<reference evidence="2 3" key="1">
    <citation type="submission" date="2018-06" db="EMBL/GenBank/DDBJ databases">
        <title>Genomic Encyclopedia of Archaeal and Bacterial Type Strains, Phase II (KMG-II): from individual species to whole genera.</title>
        <authorList>
            <person name="Goeker M."/>
        </authorList>
    </citation>
    <scope>NUCLEOTIDE SEQUENCE [LARGE SCALE GENOMIC DNA]</scope>
    <source>
        <strain evidence="2 3">DSM 29821</strain>
    </source>
</reference>
<dbReference type="InterPro" id="IPR001602">
    <property type="entry name" value="UPF0047_YjbQ-like"/>
</dbReference>
<dbReference type="AlphaFoldDB" id="A0A327VKG8"/>
<gene>
    <name evidence="2" type="ORF">CLV59_11038</name>
</gene>
<evidence type="ECO:0000256" key="1">
    <source>
        <dbReference type="ARBA" id="ARBA00005534"/>
    </source>
</evidence>
<dbReference type="PROSITE" id="PS01314">
    <property type="entry name" value="UPF0047"/>
    <property type="match status" value="1"/>
</dbReference>
<dbReference type="Pfam" id="PF01894">
    <property type="entry name" value="YjbQ"/>
    <property type="match status" value="1"/>
</dbReference>
<dbReference type="PIRSF" id="PIRSF004681">
    <property type="entry name" value="UCP004681"/>
    <property type="match status" value="1"/>
</dbReference>
<dbReference type="PANTHER" id="PTHR30615">
    <property type="entry name" value="UNCHARACTERIZED PROTEIN YJBQ-RELATED"/>
    <property type="match status" value="1"/>
</dbReference>
<sequence length="147" mass="16659">MYYIWDMKIYQQGVRLRPRSRGFHLITGEVLQAMPQISRIKMGMLQVFIQHTSAGLTINENADPTVRVDFETFFNKAVPEDDPDYEHNYEGSDDMPAHLKASLLGSSVMIPVNGGRLALGTWQGIYLCEHRNDGGSRSLVLTLWGEE</sequence>
<dbReference type="Proteomes" id="UP000249819">
    <property type="component" value="Unassembled WGS sequence"/>
</dbReference>
<dbReference type="InterPro" id="IPR035917">
    <property type="entry name" value="YjbQ-like_sf"/>
</dbReference>
<accession>A0A327VKG8</accession>
<evidence type="ECO:0000313" key="3">
    <source>
        <dbReference type="Proteomes" id="UP000249819"/>
    </source>
</evidence>